<feature type="compositionally biased region" description="Basic and acidic residues" evidence="1">
    <location>
        <begin position="155"/>
        <end position="174"/>
    </location>
</feature>
<evidence type="ECO:0000256" key="1">
    <source>
        <dbReference type="SAM" id="MobiDB-lite"/>
    </source>
</evidence>
<feature type="compositionally biased region" description="Gly residues" evidence="1">
    <location>
        <begin position="143"/>
        <end position="154"/>
    </location>
</feature>
<comment type="caution">
    <text evidence="2">The sequence shown here is derived from an EMBL/GenBank/DDBJ whole genome shotgun (WGS) entry which is preliminary data.</text>
</comment>
<feature type="region of interest" description="Disordered" evidence="1">
    <location>
        <begin position="132"/>
        <end position="174"/>
    </location>
</feature>
<reference evidence="2 3" key="1">
    <citation type="submission" date="2018-03" db="EMBL/GenBank/DDBJ databases">
        <title>Draft Genome Sequences of the Obligatory Marine Myxobacteria Enhygromyxa salina SWB005.</title>
        <authorList>
            <person name="Poehlein A."/>
            <person name="Moghaddam J.A."/>
            <person name="Harms H."/>
            <person name="Alanjari M."/>
            <person name="Koenig G.M."/>
            <person name="Daniel R."/>
            <person name="Schaeberle T.F."/>
        </authorList>
    </citation>
    <scope>NUCLEOTIDE SEQUENCE [LARGE SCALE GENOMIC DNA]</scope>
    <source>
        <strain evidence="2 3">SWB005</strain>
    </source>
</reference>
<feature type="compositionally biased region" description="Basic and acidic residues" evidence="1">
    <location>
        <begin position="1"/>
        <end position="10"/>
    </location>
</feature>
<feature type="region of interest" description="Disordered" evidence="1">
    <location>
        <begin position="86"/>
        <end position="110"/>
    </location>
</feature>
<organism evidence="2 3">
    <name type="scientific">Enhygromyxa salina</name>
    <dbReference type="NCBI Taxonomy" id="215803"/>
    <lineage>
        <taxon>Bacteria</taxon>
        <taxon>Pseudomonadati</taxon>
        <taxon>Myxococcota</taxon>
        <taxon>Polyangia</taxon>
        <taxon>Nannocystales</taxon>
        <taxon>Nannocystaceae</taxon>
        <taxon>Enhygromyxa</taxon>
    </lineage>
</organism>
<gene>
    <name evidence="2" type="ORF">ENSA5_20640</name>
</gene>
<evidence type="ECO:0000313" key="3">
    <source>
        <dbReference type="Proteomes" id="UP000237968"/>
    </source>
</evidence>
<dbReference type="EMBL" id="PVNK01000111">
    <property type="protein sequence ID" value="PRQ02799.1"/>
    <property type="molecule type" value="Genomic_DNA"/>
</dbReference>
<feature type="region of interest" description="Disordered" evidence="1">
    <location>
        <begin position="1"/>
        <end position="35"/>
    </location>
</feature>
<keyword evidence="3" id="KW-1185">Reference proteome</keyword>
<feature type="compositionally biased region" description="Basic and acidic residues" evidence="1">
    <location>
        <begin position="86"/>
        <end position="101"/>
    </location>
</feature>
<dbReference type="AlphaFoldDB" id="A0A2S9YCG7"/>
<evidence type="ECO:0000313" key="2">
    <source>
        <dbReference type="EMBL" id="PRQ02799.1"/>
    </source>
</evidence>
<protein>
    <submittedName>
        <fullName evidence="2">Uncharacterized protein</fullName>
    </submittedName>
</protein>
<name>A0A2S9YCG7_9BACT</name>
<proteinExistence type="predicted"/>
<accession>A0A2S9YCG7</accession>
<dbReference type="Proteomes" id="UP000237968">
    <property type="component" value="Unassembled WGS sequence"/>
</dbReference>
<sequence>MTKEPDRARLEALGLGPPGQERAHRRQQAQARRDLDPLALELADARGQGLGEGLADALRQPPGRDQVLLAAQPAAGLTVEAGRIDGHALDSKGEELVRGPDDEAGLGGDRLELGAVPAQLVGSRAPVTALGDQRSALTRGELARGGGDQRGLDGGLDRGRRQAAEHAGEAGECP</sequence>